<evidence type="ECO:0008006" key="4">
    <source>
        <dbReference type="Google" id="ProtNLM"/>
    </source>
</evidence>
<gene>
    <name evidence="2" type="ORF">C7C56_018800</name>
</gene>
<evidence type="ECO:0000313" key="3">
    <source>
        <dbReference type="Proteomes" id="UP000241421"/>
    </source>
</evidence>
<dbReference type="CDD" id="cd07328">
    <property type="entry name" value="M48_Ste24p_like"/>
    <property type="match status" value="1"/>
</dbReference>
<feature type="transmembrane region" description="Helical" evidence="1">
    <location>
        <begin position="28"/>
        <end position="59"/>
    </location>
</feature>
<keyword evidence="1" id="KW-0812">Transmembrane</keyword>
<evidence type="ECO:0000313" key="2">
    <source>
        <dbReference type="EMBL" id="PWF44749.1"/>
    </source>
</evidence>
<sequence length="474" mass="52800">MDKQAYKKLVRSLETDAVVSPGGFRNKVLVLCATFHAVLGGMLCALLLLAGFGIAYAGFGRGSLGLWLAALLALALAPACFAVLRLCLTRLPAPPGRPLTRAEVPRLFSALGNIRKQLDGPEIHHVLLDDHFSVALVQRARWGLFGRPVNYLVLGLPFMQSMSPKEMLAAIAHEVGLVRGSRDRAGAWAYRQQRMAAALLWQLREARHENALDGLAARLLHKFMHYYQAHTLVLGRQNAIDADRGASTVVGAKSNAACLVRGALLERWIDTDFWPNLQRQANTQEQPLYLPYTAMRAAFKAGHRQWATSERLGAAWNERPGLSDPLPPLSARVEAIGEVMELPPGIKISAAEALLGERAKGLIDEFDQQWWKREQRRWLARHRYVSGSRSRLEELQRVLPAKLKLDELQELAMLCAEFEPPERAKRLHEYLLDLPGGPYARAEYDYGCLLLAERNENGLEHLATAARADRELTA</sequence>
<reference evidence="2 3" key="1">
    <citation type="submission" date="2018-04" db="EMBL/GenBank/DDBJ databases">
        <title>Massilia violaceinigra sp. nov., a novel purple-pigmented bacterium isolated from Tianshan glacier, Xinjiang, China.</title>
        <authorList>
            <person name="Wang H."/>
        </authorList>
    </citation>
    <scope>NUCLEOTIDE SEQUENCE [LARGE SCALE GENOMIC DNA]</scope>
    <source>
        <strain evidence="2 3">B448-2</strain>
    </source>
</reference>
<keyword evidence="1" id="KW-0472">Membrane</keyword>
<dbReference type="OrthoDB" id="9789270at2"/>
<proteinExistence type="predicted"/>
<protein>
    <recommendedName>
        <fullName evidence="4">Peptidase M48 domain-containing protein</fullName>
    </recommendedName>
</protein>
<keyword evidence="3" id="KW-1185">Reference proteome</keyword>
<keyword evidence="1" id="KW-1133">Transmembrane helix</keyword>
<comment type="caution">
    <text evidence="2">The sequence shown here is derived from an EMBL/GenBank/DDBJ whole genome shotgun (WGS) entry which is preliminary data.</text>
</comment>
<dbReference type="Proteomes" id="UP000241421">
    <property type="component" value="Unassembled WGS sequence"/>
</dbReference>
<dbReference type="RefSeq" id="WP_146204549.1">
    <property type="nucleotide sequence ID" value="NZ_PXWF02000260.1"/>
</dbReference>
<feature type="non-terminal residue" evidence="2">
    <location>
        <position position="474"/>
    </location>
</feature>
<organism evidence="2 3">
    <name type="scientific">Massilia glaciei</name>
    <dbReference type="NCBI Taxonomy" id="1524097"/>
    <lineage>
        <taxon>Bacteria</taxon>
        <taxon>Pseudomonadati</taxon>
        <taxon>Pseudomonadota</taxon>
        <taxon>Betaproteobacteria</taxon>
        <taxon>Burkholderiales</taxon>
        <taxon>Oxalobacteraceae</taxon>
        <taxon>Telluria group</taxon>
        <taxon>Massilia</taxon>
    </lineage>
</organism>
<accession>A0A2U2HH29</accession>
<dbReference type="AlphaFoldDB" id="A0A2U2HH29"/>
<evidence type="ECO:0000256" key="1">
    <source>
        <dbReference type="SAM" id="Phobius"/>
    </source>
</evidence>
<dbReference type="EMBL" id="PXWF02000260">
    <property type="protein sequence ID" value="PWF44749.1"/>
    <property type="molecule type" value="Genomic_DNA"/>
</dbReference>
<name>A0A2U2HH29_9BURK</name>
<feature type="transmembrane region" description="Helical" evidence="1">
    <location>
        <begin position="65"/>
        <end position="88"/>
    </location>
</feature>